<reference evidence="2" key="1">
    <citation type="journal article" date="2003" name="Mol. Microbiol.">
        <title>Acidobacteria form a coherent but highly diverse group within the bacterial domain: evidence from environmental genomics.</title>
        <authorList>
            <person name="Quaiser A."/>
            <person name="Ochsenreiter T."/>
            <person name="Lanz C."/>
            <person name="Schuster S.C."/>
            <person name="Treusch A.H."/>
            <person name="Eck J."/>
            <person name="Schleper C."/>
        </authorList>
    </citation>
    <scope>NUCLEOTIDE SEQUENCE</scope>
</reference>
<dbReference type="AlphaFoldDB" id="Q7X302"/>
<name>Q7X302_9BACT</name>
<dbReference type="EMBL" id="AY281355">
    <property type="protein sequence ID" value="AAP58562.1"/>
    <property type="molecule type" value="Genomic_DNA"/>
</dbReference>
<evidence type="ECO:0000256" key="1">
    <source>
        <dbReference type="SAM" id="SignalP"/>
    </source>
</evidence>
<proteinExistence type="predicted"/>
<feature type="chain" id="PRO_5004296491" evidence="1">
    <location>
        <begin position="21"/>
        <end position="167"/>
    </location>
</feature>
<organism evidence="2">
    <name type="scientific">uncultured Acidobacteriota bacterium</name>
    <dbReference type="NCBI Taxonomy" id="171953"/>
    <lineage>
        <taxon>Bacteria</taxon>
        <taxon>Pseudomonadati</taxon>
        <taxon>Acidobacteriota</taxon>
        <taxon>environmental samples</taxon>
    </lineage>
</organism>
<feature type="signal peptide" evidence="1">
    <location>
        <begin position="1"/>
        <end position="20"/>
    </location>
</feature>
<keyword evidence="1" id="KW-0732">Signal</keyword>
<accession>Q7X302</accession>
<protein>
    <submittedName>
        <fullName evidence="2">Uncharacterized protein</fullName>
    </submittedName>
</protein>
<evidence type="ECO:0000313" key="2">
    <source>
        <dbReference type="EMBL" id="AAP58562.1"/>
    </source>
</evidence>
<sequence length="167" mass="18085">MSLKPRILFAFVVVVATALAAGPTFAQSGPDEEVETLIKTVKLLEQDPLGKKSKDLRSKALMWVIETDKVTVSACSLLVSGLDEKYKYAGDLVTQYTLGMAAAKLTTPSLDENAIQQAGIDSALISYEAMVKAQPKARNVFMDDLLVKRGNGSLATYVIENNCKARK</sequence>